<evidence type="ECO:0000313" key="2">
    <source>
        <dbReference type="Proteomes" id="UP000466442"/>
    </source>
</evidence>
<keyword evidence="2" id="KW-1185">Reference proteome</keyword>
<proteinExistence type="predicted"/>
<gene>
    <name evidence="1" type="ORF">GE061_016551</name>
</gene>
<dbReference type="Proteomes" id="UP000466442">
    <property type="component" value="Unassembled WGS sequence"/>
</dbReference>
<dbReference type="PANTHER" id="PTHR33481:SF1">
    <property type="entry name" value="ENDONUCLEASE_EXONUCLEASE_PHOSPHATASE DOMAIN-CONTAINING PROTEIN-RELATED"/>
    <property type="match status" value="1"/>
</dbReference>
<dbReference type="OrthoDB" id="6624020at2759"/>
<evidence type="ECO:0000313" key="1">
    <source>
        <dbReference type="EMBL" id="KAF6208101.1"/>
    </source>
</evidence>
<organism evidence="1 2">
    <name type="scientific">Apolygus lucorum</name>
    <name type="common">Small green plant bug</name>
    <name type="synonym">Lygocoris lucorum</name>
    <dbReference type="NCBI Taxonomy" id="248454"/>
    <lineage>
        <taxon>Eukaryota</taxon>
        <taxon>Metazoa</taxon>
        <taxon>Ecdysozoa</taxon>
        <taxon>Arthropoda</taxon>
        <taxon>Hexapoda</taxon>
        <taxon>Insecta</taxon>
        <taxon>Pterygota</taxon>
        <taxon>Neoptera</taxon>
        <taxon>Paraneoptera</taxon>
        <taxon>Hemiptera</taxon>
        <taxon>Heteroptera</taxon>
        <taxon>Panheteroptera</taxon>
        <taxon>Cimicomorpha</taxon>
        <taxon>Miridae</taxon>
        <taxon>Mirini</taxon>
        <taxon>Apolygus</taxon>
    </lineage>
</organism>
<dbReference type="EMBL" id="WIXP02000007">
    <property type="protein sequence ID" value="KAF6208101.1"/>
    <property type="molecule type" value="Genomic_DNA"/>
</dbReference>
<protein>
    <recommendedName>
        <fullName evidence="3">Reverse transcriptase zinc-binding domain-containing protein</fullName>
    </recommendedName>
</protein>
<reference evidence="1" key="1">
    <citation type="journal article" date="2021" name="Mol. Ecol. Resour.">
        <title>Apolygus lucorum genome provides insights into omnivorousness and mesophyll feeding.</title>
        <authorList>
            <person name="Liu Y."/>
            <person name="Liu H."/>
            <person name="Wang H."/>
            <person name="Huang T."/>
            <person name="Liu B."/>
            <person name="Yang B."/>
            <person name="Yin L."/>
            <person name="Li B."/>
            <person name="Zhang Y."/>
            <person name="Zhang S."/>
            <person name="Jiang F."/>
            <person name="Zhang X."/>
            <person name="Ren Y."/>
            <person name="Wang B."/>
            <person name="Wang S."/>
            <person name="Lu Y."/>
            <person name="Wu K."/>
            <person name="Fan W."/>
            <person name="Wang G."/>
        </authorList>
    </citation>
    <scope>NUCLEOTIDE SEQUENCE</scope>
    <source>
        <strain evidence="1">12Hb</strain>
    </source>
</reference>
<comment type="caution">
    <text evidence="1">The sequence shown here is derived from an EMBL/GenBank/DDBJ whole genome shotgun (WGS) entry which is preliminary data.</text>
</comment>
<evidence type="ECO:0008006" key="3">
    <source>
        <dbReference type="Google" id="ProtNLM"/>
    </source>
</evidence>
<accession>A0A8S9XIL0</accession>
<name>A0A8S9XIL0_APOLU</name>
<dbReference type="PANTHER" id="PTHR33481">
    <property type="entry name" value="REVERSE TRANSCRIPTASE"/>
    <property type="match status" value="1"/>
</dbReference>
<dbReference type="AlphaFoldDB" id="A0A8S9XIL0"/>
<sequence length="352" mass="40713">MDSAQAKLEQIMTRVTEWMEEHSLALATSKTEVVIFTRKRIPTIIPMRIGNTEITTKPAARYLGVMLDTKITFGEHLKRTADRAAQKSAALCHLMRNINGPRPCKRRLMMTVVESILLYGAEVWADALSVAYLRQRLIAVQRRGALRIACAYRTVSEPAIFVLTSVIPIQLMASERKRIFDRRNEGDRSRIAKEERDCTMVSWQEIWTREYRGRWTARLVPNIQKWTDRKHGELNFFLTQFFTGHGLFYAYLHKMGKVTVPTCPHCQKREDDDALHTFFKCTKWAAERSQLLAELGLTPQIPTPEAVVSKMLEGERSWSLVAAYAESILTRKTLLERERQRREHLVRPAIQN</sequence>